<feature type="compositionally biased region" description="Basic and acidic residues" evidence="1">
    <location>
        <begin position="37"/>
        <end position="52"/>
    </location>
</feature>
<proteinExistence type="predicted"/>
<evidence type="ECO:0000313" key="3">
    <source>
        <dbReference type="Proteomes" id="UP000507470"/>
    </source>
</evidence>
<feature type="compositionally biased region" description="Polar residues" evidence="1">
    <location>
        <begin position="149"/>
        <end position="169"/>
    </location>
</feature>
<organism evidence="2 3">
    <name type="scientific">Mytilus coruscus</name>
    <name type="common">Sea mussel</name>
    <dbReference type="NCBI Taxonomy" id="42192"/>
    <lineage>
        <taxon>Eukaryota</taxon>
        <taxon>Metazoa</taxon>
        <taxon>Spiralia</taxon>
        <taxon>Lophotrochozoa</taxon>
        <taxon>Mollusca</taxon>
        <taxon>Bivalvia</taxon>
        <taxon>Autobranchia</taxon>
        <taxon>Pteriomorphia</taxon>
        <taxon>Mytilida</taxon>
        <taxon>Mytiloidea</taxon>
        <taxon>Mytilidae</taxon>
        <taxon>Mytilinae</taxon>
        <taxon>Mytilus</taxon>
    </lineage>
</organism>
<dbReference type="AlphaFoldDB" id="A0A6J8ABT0"/>
<feature type="region of interest" description="Disordered" evidence="1">
    <location>
        <begin position="1"/>
        <end position="94"/>
    </location>
</feature>
<dbReference type="OrthoDB" id="6186731at2759"/>
<feature type="compositionally biased region" description="Polar residues" evidence="1">
    <location>
        <begin position="62"/>
        <end position="73"/>
    </location>
</feature>
<feature type="compositionally biased region" description="Polar residues" evidence="1">
    <location>
        <begin position="1"/>
        <end position="13"/>
    </location>
</feature>
<accession>A0A6J8ABT0</accession>
<keyword evidence="3" id="KW-1185">Reference proteome</keyword>
<feature type="region of interest" description="Disordered" evidence="1">
    <location>
        <begin position="115"/>
        <end position="219"/>
    </location>
</feature>
<evidence type="ECO:0000313" key="2">
    <source>
        <dbReference type="EMBL" id="CAC5364634.1"/>
    </source>
</evidence>
<gene>
    <name evidence="2" type="ORF">MCOR_5613</name>
</gene>
<sequence>MTKSNTQEPSNMASYADAFKNGPKSDESDFISSIDCTKSDPAEGENIPHYDNTEYNEDDTSYYPSHQSNSNYNDDIDEDETQQPIDGAQSDDLLNCTIDRSQSILTTTTADKTNAALQKIDPPAARPKVLPARKSGPTNKLTNPDPVKQNRNTGQSQLTQFMHVTNQESRPTRKNENKQVNTPAKPTSGRCIEKSPVTPTEQLHDGTRNNANKRSKTAS</sequence>
<reference evidence="2 3" key="1">
    <citation type="submission" date="2020-06" db="EMBL/GenBank/DDBJ databases">
        <authorList>
            <person name="Li R."/>
            <person name="Bekaert M."/>
        </authorList>
    </citation>
    <scope>NUCLEOTIDE SEQUENCE [LARGE SCALE GENOMIC DNA]</scope>
    <source>
        <strain evidence="3">wild</strain>
    </source>
</reference>
<name>A0A6J8ABT0_MYTCO</name>
<evidence type="ECO:0000256" key="1">
    <source>
        <dbReference type="SAM" id="MobiDB-lite"/>
    </source>
</evidence>
<protein>
    <submittedName>
        <fullName evidence="2">Uncharacterized protein</fullName>
    </submittedName>
</protein>
<dbReference type="EMBL" id="CACVKT020001043">
    <property type="protein sequence ID" value="CAC5364634.1"/>
    <property type="molecule type" value="Genomic_DNA"/>
</dbReference>
<dbReference type="Proteomes" id="UP000507470">
    <property type="component" value="Unassembled WGS sequence"/>
</dbReference>